<accession>A0A9D4JCL8</accession>
<dbReference type="Proteomes" id="UP000828390">
    <property type="component" value="Unassembled WGS sequence"/>
</dbReference>
<keyword evidence="1" id="KW-0175">Coiled coil</keyword>
<dbReference type="AlphaFoldDB" id="A0A9D4JCL8"/>
<evidence type="ECO:0000256" key="1">
    <source>
        <dbReference type="SAM" id="Coils"/>
    </source>
</evidence>
<reference evidence="2" key="2">
    <citation type="submission" date="2020-11" db="EMBL/GenBank/DDBJ databases">
        <authorList>
            <person name="McCartney M.A."/>
            <person name="Auch B."/>
            <person name="Kono T."/>
            <person name="Mallez S."/>
            <person name="Becker A."/>
            <person name="Gohl D.M."/>
            <person name="Silverstein K.A.T."/>
            <person name="Koren S."/>
            <person name="Bechman K.B."/>
            <person name="Herman A."/>
            <person name="Abrahante J.E."/>
            <person name="Garbe J."/>
        </authorList>
    </citation>
    <scope>NUCLEOTIDE SEQUENCE</scope>
    <source>
        <strain evidence="2">Duluth1</strain>
        <tissue evidence="2">Whole animal</tissue>
    </source>
</reference>
<organism evidence="2 3">
    <name type="scientific">Dreissena polymorpha</name>
    <name type="common">Zebra mussel</name>
    <name type="synonym">Mytilus polymorpha</name>
    <dbReference type="NCBI Taxonomy" id="45954"/>
    <lineage>
        <taxon>Eukaryota</taxon>
        <taxon>Metazoa</taxon>
        <taxon>Spiralia</taxon>
        <taxon>Lophotrochozoa</taxon>
        <taxon>Mollusca</taxon>
        <taxon>Bivalvia</taxon>
        <taxon>Autobranchia</taxon>
        <taxon>Heteroconchia</taxon>
        <taxon>Euheterodonta</taxon>
        <taxon>Imparidentia</taxon>
        <taxon>Neoheterodontei</taxon>
        <taxon>Myida</taxon>
        <taxon>Dreissenoidea</taxon>
        <taxon>Dreissenidae</taxon>
        <taxon>Dreissena</taxon>
    </lineage>
</organism>
<gene>
    <name evidence="2" type="ORF">DPMN_135198</name>
</gene>
<evidence type="ECO:0000313" key="3">
    <source>
        <dbReference type="Proteomes" id="UP000828390"/>
    </source>
</evidence>
<reference evidence="2" key="1">
    <citation type="journal article" date="2019" name="bioRxiv">
        <title>The Genome of the Zebra Mussel, Dreissena polymorpha: A Resource for Invasive Species Research.</title>
        <authorList>
            <person name="McCartney M.A."/>
            <person name="Auch B."/>
            <person name="Kono T."/>
            <person name="Mallez S."/>
            <person name="Zhang Y."/>
            <person name="Obille A."/>
            <person name="Becker A."/>
            <person name="Abrahante J.E."/>
            <person name="Garbe J."/>
            <person name="Badalamenti J.P."/>
            <person name="Herman A."/>
            <person name="Mangelson H."/>
            <person name="Liachko I."/>
            <person name="Sullivan S."/>
            <person name="Sone E.D."/>
            <person name="Koren S."/>
            <person name="Silverstein K.A.T."/>
            <person name="Beckman K.B."/>
            <person name="Gohl D.M."/>
        </authorList>
    </citation>
    <scope>NUCLEOTIDE SEQUENCE</scope>
    <source>
        <strain evidence="2">Duluth1</strain>
        <tissue evidence="2">Whole animal</tissue>
    </source>
</reference>
<keyword evidence="3" id="KW-1185">Reference proteome</keyword>
<feature type="coiled-coil region" evidence="1">
    <location>
        <begin position="6"/>
        <end position="179"/>
    </location>
</feature>
<comment type="caution">
    <text evidence="2">The sequence shown here is derived from an EMBL/GenBank/DDBJ whole genome shotgun (WGS) entry which is preliminary data.</text>
</comment>
<proteinExistence type="predicted"/>
<protein>
    <submittedName>
        <fullName evidence="2">Uncharacterized protein</fullName>
    </submittedName>
</protein>
<evidence type="ECO:0000313" key="2">
    <source>
        <dbReference type="EMBL" id="KAH3806870.1"/>
    </source>
</evidence>
<sequence>MTKYLCNKYEKKLTKLKNATEEQNLKLKKCKHRIRHYSFKNVNKRDESAKQNQTLLRKAQKLLRKQTKDLQNIQETRDVLKNENLLLEESVQNLKSNLEVVTVQLRTKLKKKKLAQKSNSRLRKKVAEIQQSDFRMRAIHLLKQNEDLKQKLEKLTCRAEENETLIENFHQKLEEIKRKH</sequence>
<name>A0A9D4JCL8_DREPO</name>
<dbReference type="EMBL" id="JAIWYP010000006">
    <property type="protein sequence ID" value="KAH3806870.1"/>
    <property type="molecule type" value="Genomic_DNA"/>
</dbReference>